<comment type="pathway">
    <text evidence="4">Quinol/quinone metabolism; 1,4-dihydroxy-2-naphthoate biosynthesis; 1,4-dihydroxy-2-naphthoate from chorismate: step 4/7.</text>
</comment>
<comment type="function">
    <text evidence="4">Converts 2-succinyl-6-hydroxy-2,4-cyclohexadiene-1-carboxylate (SHCHC) to 2-succinylbenzoate (OSB).</text>
</comment>
<dbReference type="EMBL" id="BNJK01000001">
    <property type="protein sequence ID" value="GHO95186.1"/>
    <property type="molecule type" value="Genomic_DNA"/>
</dbReference>
<protein>
    <recommendedName>
        <fullName evidence="4 5">o-succinylbenzoate synthase</fullName>
        <shortName evidence="4">OSB synthase</shortName>
        <shortName evidence="4">OSBS</shortName>
        <ecNumber evidence="4 5">4.2.1.113</ecNumber>
    </recommendedName>
    <alternativeName>
        <fullName evidence="4">4-(2'-carboxyphenyl)-4-oxybutyric acid synthase</fullName>
    </alternativeName>
    <alternativeName>
        <fullName evidence="4">o-succinylbenzoic acid synthase</fullName>
    </alternativeName>
</protein>
<reference evidence="7" key="1">
    <citation type="submission" date="2020-10" db="EMBL/GenBank/DDBJ databases">
        <title>Taxonomic study of unclassified bacteria belonging to the class Ktedonobacteria.</title>
        <authorList>
            <person name="Yabe S."/>
            <person name="Wang C.M."/>
            <person name="Zheng Y."/>
            <person name="Sakai Y."/>
            <person name="Cavaletti L."/>
            <person name="Monciardini P."/>
            <person name="Donadio S."/>
        </authorList>
    </citation>
    <scope>NUCLEOTIDE SEQUENCE</scope>
    <source>
        <strain evidence="7">ID150040</strain>
    </source>
</reference>
<dbReference type="InterPro" id="IPR029017">
    <property type="entry name" value="Enolase-like_N"/>
</dbReference>
<feature type="binding site" evidence="4">
    <location>
        <position position="217"/>
    </location>
    <ligand>
        <name>Mg(2+)</name>
        <dbReference type="ChEBI" id="CHEBI:18420"/>
    </ligand>
</feature>
<comment type="catalytic activity">
    <reaction evidence="4">
        <text>(1R,6R)-6-hydroxy-2-succinyl-cyclohexa-2,4-diene-1-carboxylate = 2-succinylbenzoate + H2O</text>
        <dbReference type="Rhea" id="RHEA:10196"/>
        <dbReference type="ChEBI" id="CHEBI:15377"/>
        <dbReference type="ChEBI" id="CHEBI:18325"/>
        <dbReference type="ChEBI" id="CHEBI:58689"/>
        <dbReference type="EC" id="4.2.1.113"/>
    </reaction>
</comment>
<gene>
    <name evidence="4" type="primary">menC</name>
    <name evidence="7" type="ORF">KSF_052340</name>
</gene>
<organism evidence="7 8">
    <name type="scientific">Reticulibacter mediterranei</name>
    <dbReference type="NCBI Taxonomy" id="2778369"/>
    <lineage>
        <taxon>Bacteria</taxon>
        <taxon>Bacillati</taxon>
        <taxon>Chloroflexota</taxon>
        <taxon>Ktedonobacteria</taxon>
        <taxon>Ktedonobacterales</taxon>
        <taxon>Reticulibacteraceae</taxon>
        <taxon>Reticulibacter</taxon>
    </lineage>
</organism>
<feature type="binding site" evidence="4">
    <location>
        <position position="242"/>
    </location>
    <ligand>
        <name>Mg(2+)</name>
        <dbReference type="ChEBI" id="CHEBI:18420"/>
    </ligand>
</feature>
<dbReference type="GO" id="GO:0009234">
    <property type="term" value="P:menaquinone biosynthetic process"/>
    <property type="evidence" value="ECO:0007669"/>
    <property type="project" value="UniProtKB-UniRule"/>
</dbReference>
<dbReference type="SUPFAM" id="SSF51604">
    <property type="entry name" value="Enolase C-terminal domain-like"/>
    <property type="match status" value="1"/>
</dbReference>
<dbReference type="NCBIfam" id="TIGR01927">
    <property type="entry name" value="menC_gam_Gplu"/>
    <property type="match status" value="1"/>
</dbReference>
<keyword evidence="2 4" id="KW-0460">Magnesium</keyword>
<proteinExistence type="inferred from homology"/>
<dbReference type="InterPro" id="IPR029065">
    <property type="entry name" value="Enolase_C-like"/>
</dbReference>
<evidence type="ECO:0000256" key="2">
    <source>
        <dbReference type="ARBA" id="ARBA00022842"/>
    </source>
</evidence>
<evidence type="ECO:0000313" key="7">
    <source>
        <dbReference type="EMBL" id="GHO95186.1"/>
    </source>
</evidence>
<evidence type="ECO:0000256" key="4">
    <source>
        <dbReference type="HAMAP-Rule" id="MF_00470"/>
    </source>
</evidence>
<dbReference type="UniPathway" id="UPA00079"/>
<evidence type="ECO:0000256" key="3">
    <source>
        <dbReference type="ARBA" id="ARBA00023239"/>
    </source>
</evidence>
<evidence type="ECO:0000313" key="8">
    <source>
        <dbReference type="Proteomes" id="UP000597444"/>
    </source>
</evidence>
<comment type="caution">
    <text evidence="7">The sequence shown here is derived from an EMBL/GenBank/DDBJ whole genome shotgun (WGS) entry which is preliminary data.</text>
</comment>
<dbReference type="SFLD" id="SFLDF00009">
    <property type="entry name" value="o-succinylbenzoate_synthase"/>
    <property type="match status" value="1"/>
</dbReference>
<feature type="active site" description="Proton acceptor" evidence="4">
    <location>
        <position position="266"/>
    </location>
</feature>
<dbReference type="SFLD" id="SFLDS00001">
    <property type="entry name" value="Enolase"/>
    <property type="match status" value="1"/>
</dbReference>
<dbReference type="GO" id="GO:0000287">
    <property type="term" value="F:magnesium ion binding"/>
    <property type="evidence" value="ECO:0007669"/>
    <property type="project" value="UniProtKB-UniRule"/>
</dbReference>
<evidence type="ECO:0000256" key="1">
    <source>
        <dbReference type="ARBA" id="ARBA00022723"/>
    </source>
</evidence>
<dbReference type="SMART" id="SM00922">
    <property type="entry name" value="MR_MLE"/>
    <property type="match status" value="1"/>
</dbReference>
<comment type="pathway">
    <text evidence="4">Quinol/quinone metabolism; menaquinone biosynthesis.</text>
</comment>
<dbReference type="InterPro" id="IPR013342">
    <property type="entry name" value="Mandelate_racemase_C"/>
</dbReference>
<keyword evidence="4" id="KW-0474">Menaquinone biosynthesis</keyword>
<dbReference type="Proteomes" id="UP000597444">
    <property type="component" value="Unassembled WGS sequence"/>
</dbReference>
<dbReference type="Gene3D" id="3.20.20.120">
    <property type="entry name" value="Enolase-like C-terminal domain"/>
    <property type="match status" value="1"/>
</dbReference>
<dbReference type="Gene3D" id="3.30.390.10">
    <property type="entry name" value="Enolase-like, N-terminal domain"/>
    <property type="match status" value="1"/>
</dbReference>
<dbReference type="RefSeq" id="WP_220205879.1">
    <property type="nucleotide sequence ID" value="NZ_BNJK01000001.1"/>
</dbReference>
<dbReference type="PANTHER" id="PTHR48073:SF2">
    <property type="entry name" value="O-SUCCINYLBENZOATE SYNTHASE"/>
    <property type="match status" value="1"/>
</dbReference>
<comment type="cofactor">
    <cofactor evidence="4">
        <name>a divalent metal cation</name>
        <dbReference type="ChEBI" id="CHEBI:60240"/>
    </cofactor>
</comment>
<feature type="binding site" evidence="4">
    <location>
        <position position="191"/>
    </location>
    <ligand>
        <name>Mg(2+)</name>
        <dbReference type="ChEBI" id="CHEBI:18420"/>
    </ligand>
</feature>
<dbReference type="AlphaFoldDB" id="A0A8J3III6"/>
<dbReference type="InterPro" id="IPR041338">
    <property type="entry name" value="OSBS_N"/>
</dbReference>
<dbReference type="GO" id="GO:0043748">
    <property type="term" value="F:O-succinylbenzoate synthase activity"/>
    <property type="evidence" value="ECO:0007669"/>
    <property type="project" value="UniProtKB-EC"/>
</dbReference>
<keyword evidence="8" id="KW-1185">Reference proteome</keyword>
<dbReference type="InterPro" id="IPR010196">
    <property type="entry name" value="OSB_synthase_MenC1"/>
</dbReference>
<dbReference type="HAMAP" id="MF_00470">
    <property type="entry name" value="MenC_1"/>
    <property type="match status" value="1"/>
</dbReference>
<dbReference type="EC" id="4.2.1.113" evidence="4 5"/>
<feature type="domain" description="Mandelate racemase/muconate lactonizing enzyme C-terminal" evidence="6">
    <location>
        <begin position="142"/>
        <end position="238"/>
    </location>
</feature>
<accession>A0A8J3III6</accession>
<dbReference type="SUPFAM" id="SSF54826">
    <property type="entry name" value="Enolase N-terminal domain-like"/>
    <property type="match status" value="1"/>
</dbReference>
<feature type="active site" description="Proton donor" evidence="4">
    <location>
        <position position="163"/>
    </location>
</feature>
<dbReference type="UniPathway" id="UPA01057">
    <property type="reaction ID" value="UER00165"/>
</dbReference>
<comment type="similarity">
    <text evidence="4">Belongs to the mandelate racemase/muconate lactonizing enzyme family. MenC type 1 subfamily.</text>
</comment>
<dbReference type="Pfam" id="PF21508">
    <property type="entry name" value="MenC_N"/>
    <property type="match status" value="1"/>
</dbReference>
<keyword evidence="3 4" id="KW-0456">Lyase</keyword>
<dbReference type="InterPro" id="IPR036849">
    <property type="entry name" value="Enolase-like_C_sf"/>
</dbReference>
<name>A0A8J3III6_9CHLR</name>
<dbReference type="PANTHER" id="PTHR48073">
    <property type="entry name" value="O-SUCCINYLBENZOATE SYNTHASE-RELATED"/>
    <property type="match status" value="1"/>
</dbReference>
<dbReference type="Pfam" id="PF13378">
    <property type="entry name" value="MR_MLE_C"/>
    <property type="match status" value="1"/>
</dbReference>
<evidence type="ECO:0000256" key="5">
    <source>
        <dbReference type="NCBIfam" id="TIGR01927"/>
    </source>
</evidence>
<evidence type="ECO:0000259" key="6">
    <source>
        <dbReference type="SMART" id="SM00922"/>
    </source>
</evidence>
<keyword evidence="1 4" id="KW-0479">Metal-binding</keyword>
<dbReference type="SFLD" id="SFLDG00180">
    <property type="entry name" value="muconate_cycloisomerase"/>
    <property type="match status" value="1"/>
</dbReference>
<sequence>MAITKMRWYPYSVPFRHPFTTAHGTLTMREGAIVEVFVEGNGSGIGEIAPMPEFGGETLDAALTILPSIAAHLSGRTLIEALNYVSIQQEAGELPAGVACGLEIALLDALGKQEGCSISTLLATNAAKTVVAANAVIGAQPVEAAARQAREAVAAGFRCLKLKIGHGLYEEIERVAAVRKAVGPEIHLRLDGNEGWSFEQARTILAACEPFAIQYVEQPLRVYDLSGMYRLRQEVSIPIAADEAVYNLESARRVLDWQAADVLIVKPQLVGGLRVGQRIVYEAAKYDVPCVVTSMIETGVGLLGALHLAAALPYITLECGFATLPLLADNLICEPCSLQHGILVVPQQPGLGVTLDRTALAKYRRTIQ</sequence>